<dbReference type="EMBL" id="MT142830">
    <property type="protein sequence ID" value="QJA89209.1"/>
    <property type="molecule type" value="Genomic_DNA"/>
</dbReference>
<organism evidence="2">
    <name type="scientific">viral metagenome</name>
    <dbReference type="NCBI Taxonomy" id="1070528"/>
    <lineage>
        <taxon>unclassified sequences</taxon>
        <taxon>metagenomes</taxon>
        <taxon>organismal metagenomes</taxon>
    </lineage>
</organism>
<accession>A0A6M3L4I3</accession>
<dbReference type="AlphaFoldDB" id="A0A6M3L4I3"/>
<reference evidence="2" key="1">
    <citation type="submission" date="2020-03" db="EMBL/GenBank/DDBJ databases">
        <title>The deep terrestrial virosphere.</title>
        <authorList>
            <person name="Holmfeldt K."/>
            <person name="Nilsson E."/>
            <person name="Simone D."/>
            <person name="Lopez-Fernandez M."/>
            <person name="Wu X."/>
            <person name="de Brujin I."/>
            <person name="Lundin D."/>
            <person name="Andersson A."/>
            <person name="Bertilsson S."/>
            <person name="Dopson M."/>
        </authorList>
    </citation>
    <scope>NUCLEOTIDE SEQUENCE</scope>
    <source>
        <strain evidence="1">MM415A02384</strain>
        <strain evidence="2">MM415B02590</strain>
    </source>
</reference>
<evidence type="ECO:0000313" key="2">
    <source>
        <dbReference type="EMBL" id="QJA89209.1"/>
    </source>
</evidence>
<gene>
    <name evidence="1" type="ORF">MM415A02384_0008</name>
    <name evidence="2" type="ORF">MM415B02590_0007</name>
</gene>
<evidence type="ECO:0000313" key="1">
    <source>
        <dbReference type="EMBL" id="QJA73412.1"/>
    </source>
</evidence>
<sequence length="132" mass="15094">MSDKALISMSVEELREEVSRVDSELSELARWTALAGTEYGQFLMRDKRERLAMVSRLYGSVDMGTEGARTRIARIQGFEEYLRMDLAKLEDAEKVRKSLARHAQQCHTILNERLKARTETTDDIVSGAIKEK</sequence>
<proteinExistence type="predicted"/>
<name>A0A6M3L4I3_9ZZZZ</name>
<protein>
    <submittedName>
        <fullName evidence="2">Uncharacterized protein</fullName>
    </submittedName>
</protein>
<dbReference type="EMBL" id="MT142025">
    <property type="protein sequence ID" value="QJA73412.1"/>
    <property type="molecule type" value="Genomic_DNA"/>
</dbReference>